<dbReference type="PROSITE" id="PS51194">
    <property type="entry name" value="HELICASE_CTER"/>
    <property type="match status" value="1"/>
</dbReference>
<evidence type="ECO:0000256" key="14">
    <source>
        <dbReference type="ARBA" id="ARBA00048988"/>
    </source>
</evidence>
<dbReference type="Pfam" id="PF19833">
    <property type="entry name" value="RecG_dom3_C"/>
    <property type="match status" value="1"/>
</dbReference>
<evidence type="ECO:0000256" key="9">
    <source>
        <dbReference type="ARBA" id="ARBA00023172"/>
    </source>
</evidence>
<dbReference type="RefSeq" id="WP_058023025.1">
    <property type="nucleotide sequence ID" value="NZ_CP013189.1"/>
</dbReference>
<dbReference type="Gene3D" id="1.10.150.20">
    <property type="entry name" value="5' to 3' exonuclease, C-terminal subdomain"/>
    <property type="match status" value="1"/>
</dbReference>
<comment type="similarity">
    <text evidence="1 15">Belongs to the helicase family. RecG subfamily.</text>
</comment>
<evidence type="ECO:0000256" key="8">
    <source>
        <dbReference type="ARBA" id="ARBA00023125"/>
    </source>
</evidence>
<keyword evidence="8" id="KW-0238">DNA-binding</keyword>
<evidence type="ECO:0000313" key="18">
    <source>
        <dbReference type="EMBL" id="ALO47653.1"/>
    </source>
</evidence>
<dbReference type="InterPro" id="IPR027417">
    <property type="entry name" value="P-loop_NTPase"/>
</dbReference>
<dbReference type="AlphaFoldDB" id="A0A0S2KHH9"/>
<dbReference type="InterPro" id="IPR011545">
    <property type="entry name" value="DEAD/DEAH_box_helicase_dom"/>
</dbReference>
<keyword evidence="3 15" id="KW-0547">Nucleotide-binding</keyword>
<organism evidence="18 19">
    <name type="scientific">Pseudohongiella spirulinae</name>
    <dbReference type="NCBI Taxonomy" id="1249552"/>
    <lineage>
        <taxon>Bacteria</taxon>
        <taxon>Pseudomonadati</taxon>
        <taxon>Pseudomonadota</taxon>
        <taxon>Gammaproteobacteria</taxon>
        <taxon>Pseudomonadales</taxon>
        <taxon>Pseudohongiellaceae</taxon>
        <taxon>Pseudohongiella</taxon>
    </lineage>
</organism>
<dbReference type="NCBIfam" id="NF008163">
    <property type="entry name" value="PRK10917.1-1"/>
    <property type="match status" value="1"/>
</dbReference>
<comment type="function">
    <text evidence="15">Plays a critical role in recombination and DNA repair. Helps process Holliday junction intermediates to mature products by catalyzing branch migration. Has replication fork regression activity, unwinds stalled or blocked replication forks to make a HJ that can be resolved. Has a DNA unwinding activity characteristic of a DNA helicase with 3'-5' polarity.</text>
</comment>
<dbReference type="SUPFAM" id="SSF52540">
    <property type="entry name" value="P-loop containing nucleoside triphosphate hydrolases"/>
    <property type="match status" value="2"/>
</dbReference>
<dbReference type="Pfam" id="PF00270">
    <property type="entry name" value="DEAD"/>
    <property type="match status" value="1"/>
</dbReference>
<evidence type="ECO:0000259" key="16">
    <source>
        <dbReference type="PROSITE" id="PS51192"/>
    </source>
</evidence>
<dbReference type="NCBIfam" id="TIGR00643">
    <property type="entry name" value="recG"/>
    <property type="match status" value="1"/>
</dbReference>
<dbReference type="SMART" id="SM00490">
    <property type="entry name" value="HELICc"/>
    <property type="match status" value="1"/>
</dbReference>
<evidence type="ECO:0000256" key="5">
    <source>
        <dbReference type="ARBA" id="ARBA00022801"/>
    </source>
</evidence>
<dbReference type="GO" id="GO:0006310">
    <property type="term" value="P:DNA recombination"/>
    <property type="evidence" value="ECO:0007669"/>
    <property type="project" value="UniProtKB-UniRule"/>
</dbReference>
<protein>
    <recommendedName>
        <fullName evidence="2 15">ATP-dependent DNA helicase RecG</fullName>
        <ecNumber evidence="13 15">5.6.2.4</ecNumber>
    </recommendedName>
</protein>
<dbReference type="Pfam" id="PF17191">
    <property type="entry name" value="RecG_wedge"/>
    <property type="match status" value="1"/>
</dbReference>
<dbReference type="GO" id="GO:0006281">
    <property type="term" value="P:DNA repair"/>
    <property type="evidence" value="ECO:0007669"/>
    <property type="project" value="UniProtKB-UniRule"/>
</dbReference>
<reference evidence="18 19" key="1">
    <citation type="submission" date="2015-11" db="EMBL/GenBank/DDBJ databases">
        <authorList>
            <person name="Zhang Y."/>
            <person name="Guo Z."/>
        </authorList>
    </citation>
    <scope>NUCLEOTIDE SEQUENCE [LARGE SCALE GENOMIC DNA]</scope>
    <source>
        <strain evidence="18 19">KCTC 32221</strain>
    </source>
</reference>
<dbReference type="KEGG" id="pspi:PS2015_3028"/>
<dbReference type="STRING" id="1249552.PS2015_3028"/>
<evidence type="ECO:0000256" key="11">
    <source>
        <dbReference type="ARBA" id="ARBA00023235"/>
    </source>
</evidence>
<dbReference type="PANTHER" id="PTHR47964:SF1">
    <property type="entry name" value="ATP-DEPENDENT DNA HELICASE HOMOLOG RECG, CHLOROPLASTIC"/>
    <property type="match status" value="1"/>
</dbReference>
<dbReference type="InterPro" id="IPR001650">
    <property type="entry name" value="Helicase_C-like"/>
</dbReference>
<evidence type="ECO:0000256" key="7">
    <source>
        <dbReference type="ARBA" id="ARBA00022840"/>
    </source>
</evidence>
<keyword evidence="6 15" id="KW-0347">Helicase</keyword>
<evidence type="ECO:0000256" key="3">
    <source>
        <dbReference type="ARBA" id="ARBA00022741"/>
    </source>
</evidence>
<keyword evidence="19" id="KW-1185">Reference proteome</keyword>
<gene>
    <name evidence="18" type="ORF">PS2015_3028</name>
</gene>
<feature type="domain" description="Helicase ATP-binding" evidence="16">
    <location>
        <begin position="287"/>
        <end position="452"/>
    </location>
</feature>
<dbReference type="Proteomes" id="UP000065641">
    <property type="component" value="Chromosome"/>
</dbReference>
<keyword evidence="5 15" id="KW-0378">Hydrolase</keyword>
<dbReference type="OrthoDB" id="9804325at2"/>
<dbReference type="PATRIC" id="fig|1249552.3.peg.3060"/>
<dbReference type="InterPro" id="IPR012340">
    <property type="entry name" value="NA-bd_OB-fold"/>
</dbReference>
<dbReference type="GO" id="GO:0005524">
    <property type="term" value="F:ATP binding"/>
    <property type="evidence" value="ECO:0007669"/>
    <property type="project" value="UniProtKB-KW"/>
</dbReference>
<keyword evidence="4 15" id="KW-0227">DNA damage</keyword>
<sequence>MPETSALSDLPVSTLKGVGPRLVERLAALHIHTVQDLLFHLPLRYQDRTRIAPIARVRLGQDVMLEAEIVQCDIEFGRRRSLVCRIKDSSGLISLRFFHFSAAQKNMLAAGRRIRCYGEVRSGKNGLELYHPEYQVLRDGEEPAVADTLTPIYPATEGLQQVRLRSLIDQALQLMQRPDALIDWLPADILRSFRFPSLPQALNYLHHPPANAAVHELLNGEHICQRRLAFEELLGHRLCLRRLRQQSAHQRAPVLSRTQGLREKFLARLPFSLTGAQQRVAAEIQQDLTLSEPMLRLLQGDVGSGKTIVAALAALQAVDSGYQAAIMAPTEILAEQHFLNFSQWLEPLGISVGWLSGKVKGRQRQGVMSGLADGSITIAVGTHALFQEEVRFNRLGLIIIDEQHRFGVHQRLALREKGNDGRTLPHQLVMTATPIPRTLAMSAYADLDCSIIDELPPGRTPVNTVVIANSRRDDVIARIHEACRSGSQAYWVCTLIEESEALQCQAAEATWQALQTALPDLAVGLVHGRMKPAEKSAVMDNFKSGALQLLVATTVIEVGVDVPNASLMIIENPERLGLAQLHQLRGRVGRGAKASHCLLLYQTPLSMQGKKRLGIMRDSTDGFYIAEQDLALRGPGQVLGTQQTGLMSFRIADLSRDAGLLDPVKSAADQIENAYPSHIAPLVDRWLGDRELYGNV</sequence>
<proteinExistence type="inferred from homology"/>
<dbReference type="Gene3D" id="2.40.50.140">
    <property type="entry name" value="Nucleic acid-binding proteins"/>
    <property type="match status" value="1"/>
</dbReference>
<dbReference type="NCBIfam" id="NF008165">
    <property type="entry name" value="PRK10917.1-3"/>
    <property type="match status" value="1"/>
</dbReference>
<evidence type="ECO:0000313" key="19">
    <source>
        <dbReference type="Proteomes" id="UP000065641"/>
    </source>
</evidence>
<evidence type="ECO:0000256" key="4">
    <source>
        <dbReference type="ARBA" id="ARBA00022763"/>
    </source>
</evidence>
<dbReference type="FunFam" id="3.40.50.300:FF:000391">
    <property type="entry name" value="ATP-dependent DNA helicase RecG"/>
    <property type="match status" value="1"/>
</dbReference>
<dbReference type="SUPFAM" id="SSF50249">
    <property type="entry name" value="Nucleic acid-binding proteins"/>
    <property type="match status" value="1"/>
</dbReference>
<dbReference type="InterPro" id="IPR014001">
    <property type="entry name" value="Helicase_ATP-bd"/>
</dbReference>
<comment type="catalytic activity">
    <reaction evidence="12 15">
        <text>Couples ATP hydrolysis with the unwinding of duplex DNA by translocating in the 3'-5' direction.</text>
        <dbReference type="EC" id="5.6.2.4"/>
    </reaction>
</comment>
<evidence type="ECO:0000256" key="2">
    <source>
        <dbReference type="ARBA" id="ARBA00017846"/>
    </source>
</evidence>
<feature type="domain" description="Helicase C-terminal" evidence="17">
    <location>
        <begin position="485"/>
        <end position="631"/>
    </location>
</feature>
<dbReference type="GO" id="GO:0016887">
    <property type="term" value="F:ATP hydrolysis activity"/>
    <property type="evidence" value="ECO:0007669"/>
    <property type="project" value="RHEA"/>
</dbReference>
<dbReference type="EMBL" id="CP013189">
    <property type="protein sequence ID" value="ALO47653.1"/>
    <property type="molecule type" value="Genomic_DNA"/>
</dbReference>
<dbReference type="InterPro" id="IPR004609">
    <property type="entry name" value="ATP-dep_DNA_helicase_RecG"/>
</dbReference>
<evidence type="ECO:0000256" key="13">
    <source>
        <dbReference type="ARBA" id="ARBA00034808"/>
    </source>
</evidence>
<dbReference type="GO" id="GO:0003677">
    <property type="term" value="F:DNA binding"/>
    <property type="evidence" value="ECO:0007669"/>
    <property type="project" value="UniProtKB-KW"/>
</dbReference>
<keyword evidence="9 15" id="KW-0233">DNA recombination</keyword>
<dbReference type="CDD" id="cd17992">
    <property type="entry name" value="DEXHc_RecG"/>
    <property type="match status" value="1"/>
</dbReference>
<evidence type="ECO:0000256" key="12">
    <source>
        <dbReference type="ARBA" id="ARBA00034617"/>
    </source>
</evidence>
<evidence type="ECO:0000256" key="1">
    <source>
        <dbReference type="ARBA" id="ARBA00007504"/>
    </source>
</evidence>
<name>A0A0S2KHH9_9GAMM</name>
<evidence type="ECO:0000256" key="6">
    <source>
        <dbReference type="ARBA" id="ARBA00022806"/>
    </source>
</evidence>
<dbReference type="NCBIfam" id="NF008168">
    <property type="entry name" value="PRK10917.2-2"/>
    <property type="match status" value="1"/>
</dbReference>
<dbReference type="GO" id="GO:0043138">
    <property type="term" value="F:3'-5' DNA helicase activity"/>
    <property type="evidence" value="ECO:0007669"/>
    <property type="project" value="UniProtKB-EC"/>
</dbReference>
<evidence type="ECO:0000256" key="15">
    <source>
        <dbReference type="RuleBase" id="RU363016"/>
    </source>
</evidence>
<dbReference type="PROSITE" id="PS51192">
    <property type="entry name" value="HELICASE_ATP_BIND_1"/>
    <property type="match status" value="1"/>
</dbReference>
<keyword evidence="10 15" id="KW-0234">DNA repair</keyword>
<dbReference type="InterPro" id="IPR047112">
    <property type="entry name" value="RecG/Mfd"/>
</dbReference>
<evidence type="ECO:0000256" key="10">
    <source>
        <dbReference type="ARBA" id="ARBA00023204"/>
    </source>
</evidence>
<dbReference type="InterPro" id="IPR033454">
    <property type="entry name" value="RecG_wedge"/>
</dbReference>
<evidence type="ECO:0000259" key="17">
    <source>
        <dbReference type="PROSITE" id="PS51194"/>
    </source>
</evidence>
<accession>A0A0S2KHH9</accession>
<dbReference type="SMART" id="SM00487">
    <property type="entry name" value="DEXDc"/>
    <property type="match status" value="1"/>
</dbReference>
<dbReference type="EC" id="5.6.2.4" evidence="13 15"/>
<keyword evidence="7 15" id="KW-0067">ATP-binding</keyword>
<dbReference type="PANTHER" id="PTHR47964">
    <property type="entry name" value="ATP-DEPENDENT DNA HELICASE HOMOLOG RECG, CHLOROPLASTIC"/>
    <property type="match status" value="1"/>
</dbReference>
<dbReference type="Pfam" id="PF00271">
    <property type="entry name" value="Helicase_C"/>
    <property type="match status" value="1"/>
</dbReference>
<keyword evidence="11" id="KW-0413">Isomerase</keyword>
<dbReference type="Gene3D" id="3.40.50.300">
    <property type="entry name" value="P-loop containing nucleotide triphosphate hydrolases"/>
    <property type="match status" value="2"/>
</dbReference>
<dbReference type="InterPro" id="IPR045562">
    <property type="entry name" value="RecG_dom3_C"/>
</dbReference>
<dbReference type="CDD" id="cd04488">
    <property type="entry name" value="RecG_wedge_OBF"/>
    <property type="match status" value="1"/>
</dbReference>
<dbReference type="NCBIfam" id="NF008166">
    <property type="entry name" value="PRK10917.1-4"/>
    <property type="match status" value="1"/>
</dbReference>
<comment type="catalytic activity">
    <reaction evidence="14 15">
        <text>ATP + H2O = ADP + phosphate + H(+)</text>
        <dbReference type="Rhea" id="RHEA:13065"/>
        <dbReference type="ChEBI" id="CHEBI:15377"/>
        <dbReference type="ChEBI" id="CHEBI:15378"/>
        <dbReference type="ChEBI" id="CHEBI:30616"/>
        <dbReference type="ChEBI" id="CHEBI:43474"/>
        <dbReference type="ChEBI" id="CHEBI:456216"/>
        <dbReference type="EC" id="5.6.2.4"/>
    </reaction>
</comment>